<evidence type="ECO:0000313" key="1">
    <source>
        <dbReference type="EMBL" id="WDG11946.1"/>
    </source>
</evidence>
<organism evidence="1 2">
    <name type="scientific">Vibrio campbellii</name>
    <dbReference type="NCBI Taxonomy" id="680"/>
    <lineage>
        <taxon>Bacteria</taxon>
        <taxon>Pseudomonadati</taxon>
        <taxon>Pseudomonadota</taxon>
        <taxon>Gammaproteobacteria</taxon>
        <taxon>Vibrionales</taxon>
        <taxon>Vibrionaceae</taxon>
        <taxon>Vibrio</taxon>
    </lineage>
</organism>
<dbReference type="Proteomes" id="UP001219537">
    <property type="component" value="Plasmid p_1"/>
</dbReference>
<proteinExistence type="predicted"/>
<keyword evidence="1" id="KW-0614">Plasmid</keyword>
<evidence type="ECO:0000313" key="2">
    <source>
        <dbReference type="Proteomes" id="UP001219537"/>
    </source>
</evidence>
<gene>
    <name evidence="1" type="ORF">PUN50_27015</name>
</gene>
<protein>
    <submittedName>
        <fullName evidence="1">Uncharacterized protein</fullName>
    </submittedName>
</protein>
<sequence>MTKLCVWATYRQKIAKAHSLHDLIKRKYGYTPGFKLTYKVEDGRLITQRYNQQPKRPSVALGLVLVEHK</sequence>
<accession>A0AAQ3B471</accession>
<reference evidence="1" key="1">
    <citation type="submission" date="2023-02" db="EMBL/GenBank/DDBJ databases">
        <title>Isolation, identification, and genome analysis of Vibrio campbellii in the Penaeus vannamei larvae stage.</title>
        <authorList>
            <person name="Huang T."/>
            <person name="Zhang B."/>
        </authorList>
    </citation>
    <scope>NUCLEOTIDE SEQUENCE</scope>
    <source>
        <strain evidence="1">20220413_1</strain>
        <plasmid evidence="1">p_1</plasmid>
    </source>
</reference>
<name>A0AAQ3B471_9VIBR</name>
<dbReference type="EMBL" id="CP117990">
    <property type="protein sequence ID" value="WDG11946.1"/>
    <property type="molecule type" value="Genomic_DNA"/>
</dbReference>
<dbReference type="AlphaFoldDB" id="A0AAQ3B471"/>
<dbReference type="RefSeq" id="WP_274292177.1">
    <property type="nucleotide sequence ID" value="NZ_CP117990.1"/>
</dbReference>
<geneLocation type="plasmid" evidence="1 2">
    <name>p_1</name>
</geneLocation>